<organism evidence="1 2">
    <name type="scientific">Choristoneura fumiferana</name>
    <name type="common">Spruce budworm moth</name>
    <name type="synonym">Archips fumiferana</name>
    <dbReference type="NCBI Taxonomy" id="7141"/>
    <lineage>
        <taxon>Eukaryota</taxon>
        <taxon>Metazoa</taxon>
        <taxon>Ecdysozoa</taxon>
        <taxon>Arthropoda</taxon>
        <taxon>Hexapoda</taxon>
        <taxon>Insecta</taxon>
        <taxon>Pterygota</taxon>
        <taxon>Neoptera</taxon>
        <taxon>Endopterygota</taxon>
        <taxon>Lepidoptera</taxon>
        <taxon>Glossata</taxon>
        <taxon>Ditrysia</taxon>
        <taxon>Tortricoidea</taxon>
        <taxon>Tortricidae</taxon>
        <taxon>Tortricinae</taxon>
        <taxon>Choristoneura</taxon>
    </lineage>
</organism>
<reference evidence="1 2" key="1">
    <citation type="journal article" date="2022" name="Genome Biol. Evol.">
        <title>The Spruce Budworm Genome: Reconstructing the Evolutionary History of Antifreeze Proteins.</title>
        <authorList>
            <person name="Beliveau C."/>
            <person name="Gagne P."/>
            <person name="Picq S."/>
            <person name="Vernygora O."/>
            <person name="Keeling C.I."/>
            <person name="Pinkney K."/>
            <person name="Doucet D."/>
            <person name="Wen F."/>
            <person name="Johnston J.S."/>
            <person name="Maaroufi H."/>
            <person name="Boyle B."/>
            <person name="Laroche J."/>
            <person name="Dewar K."/>
            <person name="Juretic N."/>
            <person name="Blackburn G."/>
            <person name="Nisole A."/>
            <person name="Brunet B."/>
            <person name="Brandao M."/>
            <person name="Lumley L."/>
            <person name="Duan J."/>
            <person name="Quan G."/>
            <person name="Lucarotti C.J."/>
            <person name="Roe A.D."/>
            <person name="Sperling F.A.H."/>
            <person name="Levesque R.C."/>
            <person name="Cusson M."/>
        </authorList>
    </citation>
    <scope>NUCLEOTIDE SEQUENCE [LARGE SCALE GENOMIC DNA]</scope>
    <source>
        <strain evidence="1">Glfc:IPQL:Cfum</strain>
    </source>
</reference>
<proteinExistence type="predicted"/>
<evidence type="ECO:0000313" key="1">
    <source>
        <dbReference type="EMBL" id="KAI8421379.1"/>
    </source>
</evidence>
<evidence type="ECO:0000313" key="2">
    <source>
        <dbReference type="Proteomes" id="UP001064048"/>
    </source>
</evidence>
<protein>
    <submittedName>
        <fullName evidence="1">Uncharacterized protein</fullName>
    </submittedName>
</protein>
<dbReference type="Proteomes" id="UP001064048">
    <property type="component" value="Chromosome 16"/>
</dbReference>
<sequence>MKFLVLAALVAVASASVVKDSRFDDTVIGRETLVNVDVKVKELCIMKLLNHILQPTLYEDIRTVAREWNIEDNTDKYLKTDVVKNFIETFKMGMLPRGEIFVHTNEKHIKEAIRVFKLLYFAKDFDVFIKTCCWLRERINIGMFVYTLTAAVFHRNDCRGIILPAIYEIYPYYFVNSDVINKAFMMKMTKKVTDNVLANYWGIRVTDKNVCYIDSRKGVRHTLGKDDQLAYFTEDIDLNTYLYYLHMNYPYWMENEVYGLHKERRGEVMTYASEQLLARYRLERLSHGMCDIKPIKWDEKIKTGFWPKIRMHNGEEMPARQGNTILLNEDNLKYKLVFDDFEKMTRMAILTGRMETRDGTVITLKKAEDFEYLARLLVGGIGMLHDDAKVVHITNMLKKMFAYNVYNVDKYTYVPTAIDMYATALRDPLYWRLMKRVNEIVKVYKLLLPKYTRDEFHFPGVKVESISTDKLVTFMDEYDMDITNAVFLDDAEMQKKKSDMLFVARQRRLNNHPFKVTVDVVSDKAVDAVVRVFIGPKYDCMGRLMDINDKRFDMVEIDSFLYKLETGKNTIVRNSVEMHGVIEDRPWTRRVWDHSFDAVDTNSHDRVVDSWWYKTRTGFPSRLLLPMGSRGGLEFQMFVIVSPVRTGLTLPTIDMAQMKDRHTCFWTTCVDSMPLGFPFDRVIETTHFFTPNMKFTDILVFRKDMDLANVNKEVDTSDMVMRRDDLTYLDKDMLMNWSYRDVMLMSTDKMMRM</sequence>
<comment type="caution">
    <text evidence="1">The sequence shown here is derived from an EMBL/GenBank/DDBJ whole genome shotgun (WGS) entry which is preliminary data.</text>
</comment>
<gene>
    <name evidence="1" type="ORF">MSG28_009459</name>
</gene>
<dbReference type="EMBL" id="CM046116">
    <property type="protein sequence ID" value="KAI8421379.1"/>
    <property type="molecule type" value="Genomic_DNA"/>
</dbReference>
<name>A0ACC0JBK9_CHOFU</name>
<keyword evidence="2" id="KW-1185">Reference proteome</keyword>
<accession>A0ACC0JBK9</accession>